<gene>
    <name evidence="2" type="ORF">V5799_027474</name>
</gene>
<evidence type="ECO:0000313" key="2">
    <source>
        <dbReference type="EMBL" id="KAK8761258.1"/>
    </source>
</evidence>
<accession>A0AAQ4DFL8</accession>
<feature type="chain" id="PRO_5042912948" description="Lipocalin-5 1" evidence="1">
    <location>
        <begin position="21"/>
        <end position="205"/>
    </location>
</feature>
<dbReference type="Gene3D" id="2.40.128.20">
    <property type="match status" value="1"/>
</dbReference>
<evidence type="ECO:0000313" key="3">
    <source>
        <dbReference type="Proteomes" id="UP001321473"/>
    </source>
</evidence>
<proteinExistence type="predicted"/>
<keyword evidence="1" id="KW-0732">Signal</keyword>
<name>A0AAQ4DFL8_AMBAM</name>
<dbReference type="GO" id="GO:0043176">
    <property type="term" value="F:amine binding"/>
    <property type="evidence" value="ECO:0007669"/>
    <property type="project" value="InterPro"/>
</dbReference>
<dbReference type="InterPro" id="IPR002970">
    <property type="entry name" value="Tick_his-bd"/>
</dbReference>
<dbReference type="PRINTS" id="PR01220">
    <property type="entry name" value="HISBINDING"/>
</dbReference>
<dbReference type="InterPro" id="IPR012674">
    <property type="entry name" value="Calycin"/>
</dbReference>
<evidence type="ECO:0000256" key="1">
    <source>
        <dbReference type="SAM" id="SignalP"/>
    </source>
</evidence>
<reference evidence="2 3" key="1">
    <citation type="journal article" date="2023" name="Arcadia Sci">
        <title>De novo assembly of a long-read Amblyomma americanum tick genome.</title>
        <authorList>
            <person name="Chou S."/>
            <person name="Poskanzer K.E."/>
            <person name="Rollins M."/>
            <person name="Thuy-Boun P.S."/>
        </authorList>
    </citation>
    <scope>NUCLEOTIDE SEQUENCE [LARGE SCALE GENOMIC DNA]</scope>
    <source>
        <strain evidence="2">F_SG_1</strain>
        <tissue evidence="2">Salivary glands</tissue>
    </source>
</reference>
<feature type="signal peptide" evidence="1">
    <location>
        <begin position="1"/>
        <end position="20"/>
    </location>
</feature>
<protein>
    <recommendedName>
        <fullName evidence="4">Lipocalin-5 1</fullName>
    </recommendedName>
</protein>
<sequence>MKLAVLFALLGSAFCAGTQGHASGVAEPPLWANEDMFGNYQDAWKSLNQSESTVYWLVVATFDDDQASWGKNFTCLRVNETNKNEMEKSVTSVFTFRNSSGDQEYTVREKVKAVFSYNYTNKENAIQYTLQNGTTLYDTLIFSDGETCDLFSVPYMNGGKRCELWVNGKNVDNIPQCCLFAYKFFCNPRGIKNHWAYKKNVCKKS</sequence>
<comment type="caution">
    <text evidence="2">The sequence shown here is derived from an EMBL/GenBank/DDBJ whole genome shotgun (WGS) entry which is preliminary data.</text>
</comment>
<dbReference type="EMBL" id="JARKHS020031376">
    <property type="protein sequence ID" value="KAK8761258.1"/>
    <property type="molecule type" value="Genomic_DNA"/>
</dbReference>
<organism evidence="2 3">
    <name type="scientific">Amblyomma americanum</name>
    <name type="common">Lone star tick</name>
    <dbReference type="NCBI Taxonomy" id="6943"/>
    <lineage>
        <taxon>Eukaryota</taxon>
        <taxon>Metazoa</taxon>
        <taxon>Ecdysozoa</taxon>
        <taxon>Arthropoda</taxon>
        <taxon>Chelicerata</taxon>
        <taxon>Arachnida</taxon>
        <taxon>Acari</taxon>
        <taxon>Parasitiformes</taxon>
        <taxon>Ixodida</taxon>
        <taxon>Ixodoidea</taxon>
        <taxon>Ixodidae</taxon>
        <taxon>Amblyomminae</taxon>
        <taxon>Amblyomma</taxon>
    </lineage>
</organism>
<dbReference type="Pfam" id="PF02098">
    <property type="entry name" value="His_binding"/>
    <property type="match status" value="1"/>
</dbReference>
<dbReference type="GO" id="GO:0030682">
    <property type="term" value="P:symbiont-mediated perturbation of host defenses"/>
    <property type="evidence" value="ECO:0007669"/>
    <property type="project" value="InterPro"/>
</dbReference>
<dbReference type="SUPFAM" id="SSF50814">
    <property type="entry name" value="Lipocalins"/>
    <property type="match status" value="1"/>
</dbReference>
<dbReference type="Proteomes" id="UP001321473">
    <property type="component" value="Unassembled WGS sequence"/>
</dbReference>
<evidence type="ECO:0008006" key="4">
    <source>
        <dbReference type="Google" id="ProtNLM"/>
    </source>
</evidence>
<keyword evidence="3" id="KW-1185">Reference proteome</keyword>
<dbReference type="AlphaFoldDB" id="A0AAQ4DFL8"/>